<accession>A0ACC0U5H0</accession>
<evidence type="ECO:0000313" key="2">
    <source>
        <dbReference type="Proteomes" id="UP001207468"/>
    </source>
</evidence>
<name>A0ACC0U5H0_9AGAM</name>
<dbReference type="EMBL" id="JAGFNK010000169">
    <property type="protein sequence ID" value="KAI9462169.1"/>
    <property type="molecule type" value="Genomic_DNA"/>
</dbReference>
<sequence>MGVIHSRTASLHGDTAWPGRGDDAAPSLPTPLSAVHDRYGGVRIAVSVDHMNAALQWTSTELLAGRWLWHDLSTLAPYDAELAGTEPISAWRQRCRSAKIRRGRRCRCLRGRGRGHGRGCESGFERTATMVTTMTETAARHVLAAVTHRVRKHSFSWDGDSLTHSLFFPFAILSIETDNFLYKPLTTLQLPPFSTINKPLLCLALLPHPLNNLRLLDAKLSVPVALWAVLNSVGHLPVPQLPDNQFNFKDEYISTYQLI</sequence>
<protein>
    <submittedName>
        <fullName evidence="1">Uncharacterized protein</fullName>
    </submittedName>
</protein>
<evidence type="ECO:0000313" key="1">
    <source>
        <dbReference type="EMBL" id="KAI9462169.1"/>
    </source>
</evidence>
<keyword evidence="2" id="KW-1185">Reference proteome</keyword>
<organism evidence="1 2">
    <name type="scientific">Russula earlei</name>
    <dbReference type="NCBI Taxonomy" id="71964"/>
    <lineage>
        <taxon>Eukaryota</taxon>
        <taxon>Fungi</taxon>
        <taxon>Dikarya</taxon>
        <taxon>Basidiomycota</taxon>
        <taxon>Agaricomycotina</taxon>
        <taxon>Agaricomycetes</taxon>
        <taxon>Russulales</taxon>
        <taxon>Russulaceae</taxon>
        <taxon>Russula</taxon>
    </lineage>
</organism>
<dbReference type="Proteomes" id="UP001207468">
    <property type="component" value="Unassembled WGS sequence"/>
</dbReference>
<reference evidence="1" key="1">
    <citation type="submission" date="2021-03" db="EMBL/GenBank/DDBJ databases">
        <title>Evolutionary priming and transition to the ectomycorrhizal habit in an iconic lineage of mushroom-forming fungi: is preadaptation a requirement?</title>
        <authorList>
            <consortium name="DOE Joint Genome Institute"/>
            <person name="Looney B.P."/>
            <person name="Miyauchi S."/>
            <person name="Morin E."/>
            <person name="Drula E."/>
            <person name="Courty P.E."/>
            <person name="Chicoki N."/>
            <person name="Fauchery L."/>
            <person name="Kohler A."/>
            <person name="Kuo A."/>
            <person name="LaButti K."/>
            <person name="Pangilinan J."/>
            <person name="Lipzen A."/>
            <person name="Riley R."/>
            <person name="Andreopoulos W."/>
            <person name="He G."/>
            <person name="Johnson J."/>
            <person name="Barry K.W."/>
            <person name="Grigoriev I.V."/>
            <person name="Nagy L."/>
            <person name="Hibbett D."/>
            <person name="Henrissat B."/>
            <person name="Matheny P.B."/>
            <person name="Labbe J."/>
            <person name="Martin A.F."/>
        </authorList>
    </citation>
    <scope>NUCLEOTIDE SEQUENCE</scope>
    <source>
        <strain evidence="1">BPL698</strain>
    </source>
</reference>
<gene>
    <name evidence="1" type="ORF">F5148DRAFT_1150486</name>
</gene>
<proteinExistence type="predicted"/>
<comment type="caution">
    <text evidence="1">The sequence shown here is derived from an EMBL/GenBank/DDBJ whole genome shotgun (WGS) entry which is preliminary data.</text>
</comment>